<dbReference type="PROSITE" id="PS51677">
    <property type="entry name" value="NODB"/>
    <property type="match status" value="1"/>
</dbReference>
<gene>
    <name evidence="4" type="ORF">HNQ39_001223</name>
</gene>
<dbReference type="InterPro" id="IPR002509">
    <property type="entry name" value="NODB_dom"/>
</dbReference>
<evidence type="ECO:0000259" key="3">
    <source>
        <dbReference type="PROSITE" id="PS51677"/>
    </source>
</evidence>
<dbReference type="RefSeq" id="WP_184193062.1">
    <property type="nucleotide sequence ID" value="NZ_JACHGW010000001.1"/>
</dbReference>
<dbReference type="Gene3D" id="3.20.20.370">
    <property type="entry name" value="Glycoside hydrolase/deacetylase"/>
    <property type="match status" value="1"/>
</dbReference>
<dbReference type="GO" id="GO:0016020">
    <property type="term" value="C:membrane"/>
    <property type="evidence" value="ECO:0007669"/>
    <property type="project" value="TreeGrafter"/>
</dbReference>
<evidence type="ECO:0000256" key="2">
    <source>
        <dbReference type="ARBA" id="ARBA00022801"/>
    </source>
</evidence>
<dbReference type="Pfam" id="PF01522">
    <property type="entry name" value="Polysacc_deac_1"/>
    <property type="match status" value="1"/>
</dbReference>
<dbReference type="GO" id="GO:0046872">
    <property type="term" value="F:metal ion binding"/>
    <property type="evidence" value="ECO:0007669"/>
    <property type="project" value="UniProtKB-KW"/>
</dbReference>
<dbReference type="AlphaFoldDB" id="A0A7W9SMQ0"/>
<dbReference type="SUPFAM" id="SSF88713">
    <property type="entry name" value="Glycoside hydrolase/deacetylase"/>
    <property type="match status" value="1"/>
</dbReference>
<evidence type="ECO:0000313" key="4">
    <source>
        <dbReference type="EMBL" id="MBB6049461.1"/>
    </source>
</evidence>
<protein>
    <submittedName>
        <fullName evidence="4">Peptidoglycan/xylan/chitin deacetylase (PgdA/CDA1 family)</fullName>
    </submittedName>
</protein>
<dbReference type="PANTHER" id="PTHR10587:SF133">
    <property type="entry name" value="CHITIN DEACETYLASE 1-RELATED"/>
    <property type="match status" value="1"/>
</dbReference>
<reference evidence="4 5" key="1">
    <citation type="submission" date="2020-08" db="EMBL/GenBank/DDBJ databases">
        <title>Genomic Encyclopedia of Type Strains, Phase IV (KMG-IV): sequencing the most valuable type-strain genomes for metagenomic binning, comparative biology and taxonomic classification.</title>
        <authorList>
            <person name="Goeker M."/>
        </authorList>
    </citation>
    <scope>NUCLEOTIDE SEQUENCE [LARGE SCALE GENOMIC DNA]</scope>
    <source>
        <strain evidence="4 5">DSM 23562</strain>
    </source>
</reference>
<dbReference type="InterPro" id="IPR011330">
    <property type="entry name" value="Glyco_hydro/deAcase_b/a-brl"/>
</dbReference>
<sequence length="245" mass="27424">MPNRDPEYRRLLALALQDDVERQKGIRVSRVITGDPSQRLAALTFDDGPHGEKTGDLLTVLRRLRVPATFFVVGKMSLRYPNLIERIVLDGHELGNHTYNHYRLPQIPLSEVAGELNRTRDVLTGIVGAPTRLFRPPGGEYNDRIQKIIAQEGYTNMLWTDDPADYKLGRTASRITELVMRDLTPGAIILLHSGLPETTKAVPEFVARIRAQGYTFVTCSELIQRGNGLLHLQNLPAHISRTAAS</sequence>
<evidence type="ECO:0000256" key="1">
    <source>
        <dbReference type="ARBA" id="ARBA00022723"/>
    </source>
</evidence>
<name>A0A7W9SMQ0_ARMRO</name>
<feature type="domain" description="NodB homology" evidence="3">
    <location>
        <begin position="39"/>
        <end position="217"/>
    </location>
</feature>
<dbReference type="InterPro" id="IPR050248">
    <property type="entry name" value="Polysacc_deacetylase_ArnD"/>
</dbReference>
<keyword evidence="1" id="KW-0479">Metal-binding</keyword>
<dbReference type="PANTHER" id="PTHR10587">
    <property type="entry name" value="GLYCOSYL TRANSFERASE-RELATED"/>
    <property type="match status" value="1"/>
</dbReference>
<accession>A0A7W9SMQ0</accession>
<dbReference type="CDD" id="cd10917">
    <property type="entry name" value="CE4_NodB_like_6s_7s"/>
    <property type="match status" value="1"/>
</dbReference>
<dbReference type="EMBL" id="JACHGW010000001">
    <property type="protein sequence ID" value="MBB6049461.1"/>
    <property type="molecule type" value="Genomic_DNA"/>
</dbReference>
<dbReference type="GO" id="GO:0005975">
    <property type="term" value="P:carbohydrate metabolic process"/>
    <property type="evidence" value="ECO:0007669"/>
    <property type="project" value="InterPro"/>
</dbReference>
<dbReference type="GO" id="GO:0016810">
    <property type="term" value="F:hydrolase activity, acting on carbon-nitrogen (but not peptide) bonds"/>
    <property type="evidence" value="ECO:0007669"/>
    <property type="project" value="InterPro"/>
</dbReference>
<keyword evidence="5" id="KW-1185">Reference proteome</keyword>
<organism evidence="4 5">
    <name type="scientific">Armatimonas rosea</name>
    <dbReference type="NCBI Taxonomy" id="685828"/>
    <lineage>
        <taxon>Bacteria</taxon>
        <taxon>Bacillati</taxon>
        <taxon>Armatimonadota</taxon>
        <taxon>Armatimonadia</taxon>
        <taxon>Armatimonadales</taxon>
        <taxon>Armatimonadaceae</taxon>
        <taxon>Armatimonas</taxon>
    </lineage>
</organism>
<proteinExistence type="predicted"/>
<comment type="caution">
    <text evidence="4">The sequence shown here is derived from an EMBL/GenBank/DDBJ whole genome shotgun (WGS) entry which is preliminary data.</text>
</comment>
<keyword evidence="2" id="KW-0378">Hydrolase</keyword>
<evidence type="ECO:0000313" key="5">
    <source>
        <dbReference type="Proteomes" id="UP000520814"/>
    </source>
</evidence>
<dbReference type="Proteomes" id="UP000520814">
    <property type="component" value="Unassembled WGS sequence"/>
</dbReference>